<gene>
    <name evidence="1" type="ORF">CBG15_01965</name>
</gene>
<name>A0AB73Q5K3_LIMRT</name>
<protein>
    <submittedName>
        <fullName evidence="1">Uncharacterized protein</fullName>
    </submittedName>
</protein>
<dbReference type="RefSeq" id="WP_094512142.1">
    <property type="nucleotide sequence ID" value="NZ_CALNWZ010000005.1"/>
</dbReference>
<reference evidence="1 2" key="1">
    <citation type="submission" date="2017-05" db="EMBL/GenBank/DDBJ databases">
        <authorList>
            <person name="Lin X.B."/>
            <person name="Stothard P."/>
            <person name="Tasseva G."/>
            <person name="Walter J."/>
        </authorList>
    </citation>
    <scope>NUCLEOTIDE SEQUENCE [LARGE SCALE GENOMIC DNA]</scope>
    <source>
        <strain evidence="1 2">105n</strain>
    </source>
</reference>
<organism evidence="1 2">
    <name type="scientific">Limosilactobacillus reuteri</name>
    <name type="common">Lactobacillus reuteri</name>
    <dbReference type="NCBI Taxonomy" id="1598"/>
    <lineage>
        <taxon>Bacteria</taxon>
        <taxon>Bacillati</taxon>
        <taxon>Bacillota</taxon>
        <taxon>Bacilli</taxon>
        <taxon>Lactobacillales</taxon>
        <taxon>Lactobacillaceae</taxon>
        <taxon>Limosilactobacillus</taxon>
    </lineage>
</organism>
<accession>A0AB73Q5K3</accession>
<sequence>MLDNEAIKVFNEYTNNTELSDYFDKFLTQLNNSQVFTVQYSDLNGTNTSKLNWWNNIFYLSDSQTNFKNYNAGKQKQMSKIIASILDNLNEVN</sequence>
<evidence type="ECO:0000313" key="2">
    <source>
        <dbReference type="Proteomes" id="UP000216681"/>
    </source>
</evidence>
<comment type="caution">
    <text evidence="1">The sequence shown here is derived from an EMBL/GenBank/DDBJ whole genome shotgun (WGS) entry which is preliminary data.</text>
</comment>
<reference evidence="1 2" key="2">
    <citation type="submission" date="2017-09" db="EMBL/GenBank/DDBJ databases">
        <title>Tripartite evolution among Lactobacillus johnsonii, Lactobacillus taiwanensis, Lactobacillus reuteri and their rodent host.</title>
        <authorList>
            <person name="Wang T."/>
            <person name="Knowles S."/>
            <person name="Cheng C."/>
        </authorList>
    </citation>
    <scope>NUCLEOTIDE SEQUENCE [LARGE SCALE GENOMIC DNA]</scope>
    <source>
        <strain evidence="1 2">105n</strain>
    </source>
</reference>
<proteinExistence type="predicted"/>
<dbReference type="AlphaFoldDB" id="A0AB73Q5K3"/>
<dbReference type="Proteomes" id="UP000216681">
    <property type="component" value="Unassembled WGS sequence"/>
</dbReference>
<dbReference type="EMBL" id="NGPX01000009">
    <property type="protein sequence ID" value="OYS95300.1"/>
    <property type="molecule type" value="Genomic_DNA"/>
</dbReference>
<evidence type="ECO:0000313" key="1">
    <source>
        <dbReference type="EMBL" id="OYS95300.1"/>
    </source>
</evidence>